<dbReference type="Pfam" id="PF05157">
    <property type="entry name" value="MshEN"/>
    <property type="match status" value="1"/>
</dbReference>
<keyword evidence="6" id="KW-1185">Reference proteome</keyword>
<dbReference type="GO" id="GO:0005524">
    <property type="term" value="F:ATP binding"/>
    <property type="evidence" value="ECO:0007669"/>
    <property type="project" value="UniProtKB-KW"/>
</dbReference>
<protein>
    <submittedName>
        <fullName evidence="5">Type IV fimbrial assembly, ATPase PilB</fullName>
    </submittedName>
</protein>
<dbReference type="InterPro" id="IPR007831">
    <property type="entry name" value="T2SS_GspE_N"/>
</dbReference>
<dbReference type="GO" id="GO:0005886">
    <property type="term" value="C:plasma membrane"/>
    <property type="evidence" value="ECO:0007669"/>
    <property type="project" value="TreeGrafter"/>
</dbReference>
<reference evidence="5 6" key="1">
    <citation type="journal article" date="2014" name="PLoS ONE">
        <title>The first complete genome sequence of the class fimbriimonadia in the phylum armatimonadetes.</title>
        <authorList>
            <person name="Hu Z.Y."/>
            <person name="Wang Y.Z."/>
            <person name="Im W.T."/>
            <person name="Wang S.Y."/>
            <person name="Zhao G.P."/>
            <person name="Zheng H.J."/>
            <person name="Quan Z.X."/>
        </authorList>
    </citation>
    <scope>NUCLEOTIDE SEQUENCE [LARGE SCALE GENOMIC DNA]</scope>
    <source>
        <strain evidence="5">Gsoil 348</strain>
    </source>
</reference>
<dbReference type="OrthoDB" id="9805147at2"/>
<dbReference type="Gene3D" id="3.30.300.160">
    <property type="entry name" value="Type II secretion system, protein E, N-terminal domain"/>
    <property type="match status" value="1"/>
</dbReference>
<keyword evidence="2" id="KW-0547">Nucleotide-binding</keyword>
<dbReference type="HOGENOM" id="CLU_013446_10_6_0"/>
<evidence type="ECO:0000259" key="4">
    <source>
        <dbReference type="PROSITE" id="PS00662"/>
    </source>
</evidence>
<dbReference type="Gene3D" id="3.30.450.90">
    <property type="match status" value="1"/>
</dbReference>
<feature type="domain" description="Bacterial type II secretion system protein E" evidence="4">
    <location>
        <begin position="338"/>
        <end position="352"/>
    </location>
</feature>
<dbReference type="AlphaFoldDB" id="A0A068NRB7"/>
<dbReference type="CDD" id="cd01129">
    <property type="entry name" value="PulE-GspE-like"/>
    <property type="match status" value="1"/>
</dbReference>
<dbReference type="PANTHER" id="PTHR30258">
    <property type="entry name" value="TYPE II SECRETION SYSTEM PROTEIN GSPE-RELATED"/>
    <property type="match status" value="1"/>
</dbReference>
<evidence type="ECO:0000313" key="5">
    <source>
        <dbReference type="EMBL" id="AIE85981.1"/>
    </source>
</evidence>
<dbReference type="eggNOG" id="COG2804">
    <property type="taxonomic scope" value="Bacteria"/>
</dbReference>
<dbReference type="KEGG" id="fgi:OP10G_2613"/>
<proteinExistence type="inferred from homology"/>
<dbReference type="FunFam" id="3.40.50.300:FF:000398">
    <property type="entry name" value="Type IV pilus assembly ATPase PilB"/>
    <property type="match status" value="1"/>
</dbReference>
<sequence>MNFELESPVSVITATRSSGSLRFVDLETVKPLSEALSLAPPDFALKNKVLPLYLEGDVLVVAIPSEASLGAVDDLGVLIERPIRAVLADPLLINNLIEERFIEGMLAGLPQQDEGTYTEIDENADLNDLQQMAAESAVVQMVNLIFSQAIRDNASDIHIEPYERELRVRCRMDGIMHEVIRPPKRMHAALISRLKILAELNIAERRLPQDGRIKLQISGRAVDVRISIVPTIYGERAVMRILDKGSSIVGLEEIGMAPDILTRFRRLIRQPHGMVLVTGPTGSGKSTTLYGGLTELTSPTTNILTIEDPVEYQIFGVGQIQVRPAIGLTFANGLRSIVRQDPDIIMVGEIRDHETAEIAIHAALTGHMVFSTLHTNDSAGAITRLLDMGVEPFLAASSIIAVVAQRLVRRNCPNCSKPAAEDEVSATIGISTQDLKGRHLIRGTGCEKCAGTGFKGRVGLYELLVIDEAIKKMITDHAPASTIKNYATEHLHMRTLVEDGRRTVLNGLTTAEEVLRVCQREEL</sequence>
<dbReference type="PROSITE" id="PS00662">
    <property type="entry name" value="T2SP_E"/>
    <property type="match status" value="1"/>
</dbReference>
<dbReference type="EMBL" id="CP007139">
    <property type="protein sequence ID" value="AIE85981.1"/>
    <property type="molecule type" value="Genomic_DNA"/>
</dbReference>
<organism evidence="5 6">
    <name type="scientific">Fimbriimonas ginsengisoli Gsoil 348</name>
    <dbReference type="NCBI Taxonomy" id="661478"/>
    <lineage>
        <taxon>Bacteria</taxon>
        <taxon>Bacillati</taxon>
        <taxon>Armatimonadota</taxon>
        <taxon>Fimbriimonadia</taxon>
        <taxon>Fimbriimonadales</taxon>
        <taxon>Fimbriimonadaceae</taxon>
        <taxon>Fimbriimonas</taxon>
    </lineage>
</organism>
<dbReference type="GO" id="GO:0016887">
    <property type="term" value="F:ATP hydrolysis activity"/>
    <property type="evidence" value="ECO:0007669"/>
    <property type="project" value="TreeGrafter"/>
</dbReference>
<keyword evidence="3" id="KW-0067">ATP-binding</keyword>
<evidence type="ECO:0000256" key="3">
    <source>
        <dbReference type="ARBA" id="ARBA00022840"/>
    </source>
</evidence>
<dbReference type="Proteomes" id="UP000027982">
    <property type="component" value="Chromosome"/>
</dbReference>
<dbReference type="Gene3D" id="3.40.50.300">
    <property type="entry name" value="P-loop containing nucleotide triphosphate hydrolases"/>
    <property type="match status" value="1"/>
</dbReference>
<evidence type="ECO:0000313" key="6">
    <source>
        <dbReference type="Proteomes" id="UP000027982"/>
    </source>
</evidence>
<dbReference type="SUPFAM" id="SSF52540">
    <property type="entry name" value="P-loop containing nucleoside triphosphate hydrolases"/>
    <property type="match status" value="1"/>
</dbReference>
<dbReference type="Pfam" id="PF00437">
    <property type="entry name" value="T2SSE"/>
    <property type="match status" value="1"/>
</dbReference>
<accession>A0A068NRB7</accession>
<evidence type="ECO:0000256" key="2">
    <source>
        <dbReference type="ARBA" id="ARBA00022741"/>
    </source>
</evidence>
<gene>
    <name evidence="5" type="ORF">OP10G_2613</name>
</gene>
<dbReference type="SUPFAM" id="SSF160246">
    <property type="entry name" value="EspE N-terminal domain-like"/>
    <property type="match status" value="1"/>
</dbReference>
<dbReference type="PANTHER" id="PTHR30258:SF2">
    <property type="entry name" value="COMG OPERON PROTEIN 1"/>
    <property type="match status" value="1"/>
</dbReference>
<comment type="similarity">
    <text evidence="1">Belongs to the GSP E family.</text>
</comment>
<dbReference type="FunFam" id="3.30.450.90:FF:000001">
    <property type="entry name" value="Type II secretion system ATPase GspE"/>
    <property type="match status" value="1"/>
</dbReference>
<evidence type="ECO:0000256" key="1">
    <source>
        <dbReference type="ARBA" id="ARBA00006611"/>
    </source>
</evidence>
<dbReference type="InterPro" id="IPR037257">
    <property type="entry name" value="T2SS_E_N_sf"/>
</dbReference>
<dbReference type="RefSeq" id="WP_025225470.1">
    <property type="nucleotide sequence ID" value="NZ_CP007139.1"/>
</dbReference>
<dbReference type="InterPro" id="IPR027417">
    <property type="entry name" value="P-loop_NTPase"/>
</dbReference>
<dbReference type="InterPro" id="IPR001482">
    <property type="entry name" value="T2SS/T4SS_dom"/>
</dbReference>
<dbReference type="STRING" id="661478.OP10G_2613"/>
<name>A0A068NRB7_FIMGI</name>